<sequence>MIIIAAVCFAVFFVDVHRFYAKWNLNFKPFNCASCLAAWVALLLFLFPVAIPYVFYMFAAGVLAPIVKILMDIIYKQATR</sequence>
<protein>
    <submittedName>
        <fullName evidence="2">Uncharacterized protein</fullName>
    </submittedName>
</protein>
<gene>
    <name evidence="2" type="ORF">UFOVP316_26</name>
</gene>
<dbReference type="EMBL" id="LR796329">
    <property type="protein sequence ID" value="CAB4137216.1"/>
    <property type="molecule type" value="Genomic_DNA"/>
</dbReference>
<organism evidence="2">
    <name type="scientific">uncultured Caudovirales phage</name>
    <dbReference type="NCBI Taxonomy" id="2100421"/>
    <lineage>
        <taxon>Viruses</taxon>
        <taxon>Duplodnaviria</taxon>
        <taxon>Heunggongvirae</taxon>
        <taxon>Uroviricota</taxon>
        <taxon>Caudoviricetes</taxon>
        <taxon>Peduoviridae</taxon>
        <taxon>Maltschvirus</taxon>
        <taxon>Maltschvirus maltsch</taxon>
    </lineage>
</organism>
<keyword evidence="1" id="KW-1133">Transmembrane helix</keyword>
<accession>A0A6J5LW91</accession>
<reference evidence="2" key="1">
    <citation type="submission" date="2020-04" db="EMBL/GenBank/DDBJ databases">
        <authorList>
            <person name="Chiriac C."/>
            <person name="Salcher M."/>
            <person name="Ghai R."/>
            <person name="Kavagutti S V."/>
        </authorList>
    </citation>
    <scope>NUCLEOTIDE SEQUENCE</scope>
</reference>
<proteinExistence type="predicted"/>
<name>A0A6J5LW91_9CAUD</name>
<feature type="transmembrane region" description="Helical" evidence="1">
    <location>
        <begin position="37"/>
        <end position="67"/>
    </location>
</feature>
<keyword evidence="1" id="KW-0812">Transmembrane</keyword>
<keyword evidence="1" id="KW-0472">Membrane</keyword>
<evidence type="ECO:0000313" key="2">
    <source>
        <dbReference type="EMBL" id="CAB4137216.1"/>
    </source>
</evidence>
<evidence type="ECO:0000256" key="1">
    <source>
        <dbReference type="SAM" id="Phobius"/>
    </source>
</evidence>